<protein>
    <submittedName>
        <fullName evidence="2">Unnamed protein product</fullName>
    </submittedName>
</protein>
<dbReference type="Proteomes" id="UP001165121">
    <property type="component" value="Unassembled WGS sequence"/>
</dbReference>
<name>A0A9W6YNE1_9STRA</name>
<reference evidence="2" key="1">
    <citation type="submission" date="2023-04" db="EMBL/GenBank/DDBJ databases">
        <title>Phytophthora fragariaefolia NBRC 109709.</title>
        <authorList>
            <person name="Ichikawa N."/>
            <person name="Sato H."/>
            <person name="Tonouchi N."/>
        </authorList>
    </citation>
    <scope>NUCLEOTIDE SEQUENCE</scope>
    <source>
        <strain evidence="2">NBRC 109709</strain>
    </source>
</reference>
<dbReference type="EMBL" id="BSXT01011531">
    <property type="protein sequence ID" value="GMF82520.1"/>
    <property type="molecule type" value="Genomic_DNA"/>
</dbReference>
<feature type="region of interest" description="Disordered" evidence="1">
    <location>
        <begin position="70"/>
        <end position="91"/>
    </location>
</feature>
<evidence type="ECO:0000313" key="2">
    <source>
        <dbReference type="EMBL" id="GMF82520.1"/>
    </source>
</evidence>
<accession>A0A9W6YNE1</accession>
<evidence type="ECO:0000256" key="1">
    <source>
        <dbReference type="SAM" id="MobiDB-lite"/>
    </source>
</evidence>
<gene>
    <name evidence="2" type="ORF">Pfra01_002888700</name>
</gene>
<sequence>MVIDTRGPDAASSAAPAERRRCDFMPALTCLDPNCDLGTASKLANTIASKLANTTASKLANTTAAIWRVDVPSTSSETNNVEHAAARPRQR</sequence>
<dbReference type="AlphaFoldDB" id="A0A9W6YNE1"/>
<proteinExistence type="predicted"/>
<evidence type="ECO:0000313" key="3">
    <source>
        <dbReference type="Proteomes" id="UP001165121"/>
    </source>
</evidence>
<comment type="caution">
    <text evidence="2">The sequence shown here is derived from an EMBL/GenBank/DDBJ whole genome shotgun (WGS) entry which is preliminary data.</text>
</comment>
<organism evidence="2 3">
    <name type="scientific">Phytophthora fragariaefolia</name>
    <dbReference type="NCBI Taxonomy" id="1490495"/>
    <lineage>
        <taxon>Eukaryota</taxon>
        <taxon>Sar</taxon>
        <taxon>Stramenopiles</taxon>
        <taxon>Oomycota</taxon>
        <taxon>Peronosporomycetes</taxon>
        <taxon>Peronosporales</taxon>
        <taxon>Peronosporaceae</taxon>
        <taxon>Phytophthora</taxon>
    </lineage>
</organism>
<keyword evidence="3" id="KW-1185">Reference proteome</keyword>
<feature type="compositionally biased region" description="Polar residues" evidence="1">
    <location>
        <begin position="72"/>
        <end position="81"/>
    </location>
</feature>